<sequence>MTQIHSEMAVKHVQTLADGNPCILAGDFNIKPVDPMYTLLTTGAMEKDAATDVGPAYPVPKWGMEWEPTIQPMISAYAQALGKEPAFTNHARVHENEPFIDTLDYIFCSDQWKVDGVLELPAEQDESKGPFPNLEHNEASDHVLIAADLSLGS</sequence>
<protein>
    <recommendedName>
        <fullName evidence="1">Endonuclease/exonuclease/phosphatase domain-containing protein</fullName>
    </recommendedName>
</protein>
<gene>
    <name evidence="2" type="ORF">CAUS1442_LOCUS4565</name>
</gene>
<dbReference type="InterPro" id="IPR050410">
    <property type="entry name" value="CCR4/nocturin_mRNA_transcr"/>
</dbReference>
<feature type="domain" description="Endonuclease/exonuclease/phosphatase" evidence="1">
    <location>
        <begin position="8"/>
        <end position="142"/>
    </location>
</feature>
<dbReference type="EMBL" id="HBEF01007308">
    <property type="protein sequence ID" value="CAD8332465.1"/>
    <property type="molecule type" value="Transcribed_RNA"/>
</dbReference>
<dbReference type="Pfam" id="PF03372">
    <property type="entry name" value="Exo_endo_phos"/>
    <property type="match status" value="1"/>
</dbReference>
<dbReference type="SUPFAM" id="SSF56219">
    <property type="entry name" value="DNase I-like"/>
    <property type="match status" value="1"/>
</dbReference>
<dbReference type="Gene3D" id="3.60.10.10">
    <property type="entry name" value="Endonuclease/exonuclease/phosphatase"/>
    <property type="match status" value="1"/>
</dbReference>
<dbReference type="InterPro" id="IPR036691">
    <property type="entry name" value="Endo/exonu/phosph_ase_sf"/>
</dbReference>
<reference evidence="2" key="1">
    <citation type="submission" date="2021-01" db="EMBL/GenBank/DDBJ databases">
        <authorList>
            <person name="Corre E."/>
            <person name="Pelletier E."/>
            <person name="Niang G."/>
            <person name="Scheremetjew M."/>
            <person name="Finn R."/>
            <person name="Kale V."/>
            <person name="Holt S."/>
            <person name="Cochrane G."/>
            <person name="Meng A."/>
            <person name="Brown T."/>
            <person name="Cohen L."/>
        </authorList>
    </citation>
    <scope>NUCLEOTIDE SEQUENCE</scope>
    <source>
        <strain evidence="2">CCMP3328</strain>
    </source>
</reference>
<dbReference type="GO" id="GO:0000175">
    <property type="term" value="F:3'-5'-RNA exonuclease activity"/>
    <property type="evidence" value="ECO:0007669"/>
    <property type="project" value="TreeGrafter"/>
</dbReference>
<proteinExistence type="predicted"/>
<name>A0A7R9WSI9_9STRA</name>
<evidence type="ECO:0000313" key="2">
    <source>
        <dbReference type="EMBL" id="CAD8332465.1"/>
    </source>
</evidence>
<evidence type="ECO:0000259" key="1">
    <source>
        <dbReference type="Pfam" id="PF03372"/>
    </source>
</evidence>
<dbReference type="PANTHER" id="PTHR12121:SF101">
    <property type="entry name" value="ENDONUCLEASE_EXONUCLEASE_PHOSPHATASE DOMAIN-CONTAINING PROTEIN"/>
    <property type="match status" value="1"/>
</dbReference>
<dbReference type="PANTHER" id="PTHR12121">
    <property type="entry name" value="CARBON CATABOLITE REPRESSOR PROTEIN 4"/>
    <property type="match status" value="1"/>
</dbReference>
<organism evidence="2">
    <name type="scientific">Craspedostauros australis</name>
    <dbReference type="NCBI Taxonomy" id="1486917"/>
    <lineage>
        <taxon>Eukaryota</taxon>
        <taxon>Sar</taxon>
        <taxon>Stramenopiles</taxon>
        <taxon>Ochrophyta</taxon>
        <taxon>Bacillariophyta</taxon>
        <taxon>Bacillariophyceae</taxon>
        <taxon>Bacillariophycidae</taxon>
        <taxon>Naviculales</taxon>
        <taxon>Naviculaceae</taxon>
        <taxon>Craspedostauros</taxon>
    </lineage>
</organism>
<dbReference type="AlphaFoldDB" id="A0A7R9WSI9"/>
<accession>A0A7R9WSI9</accession>
<dbReference type="InterPro" id="IPR005135">
    <property type="entry name" value="Endo/exonuclease/phosphatase"/>
</dbReference>